<dbReference type="Pfam" id="PF12079">
    <property type="entry name" value="DUF3558"/>
    <property type="match status" value="1"/>
</dbReference>
<dbReference type="STRING" id="1586287.BBK82_04550"/>
<dbReference type="PROSITE" id="PS51257">
    <property type="entry name" value="PROKAR_LIPOPROTEIN"/>
    <property type="match status" value="1"/>
</dbReference>
<dbReference type="EMBL" id="CP016793">
    <property type="protein sequence ID" value="ANZ35458.1"/>
    <property type="molecule type" value="Genomic_DNA"/>
</dbReference>
<keyword evidence="4" id="KW-1185">Reference proteome</keyword>
<keyword evidence="2" id="KW-0732">Signal</keyword>
<evidence type="ECO:0000313" key="4">
    <source>
        <dbReference type="Proteomes" id="UP000093053"/>
    </source>
</evidence>
<evidence type="ECO:0000256" key="2">
    <source>
        <dbReference type="SAM" id="SignalP"/>
    </source>
</evidence>
<dbReference type="Proteomes" id="UP000093053">
    <property type="component" value="Chromosome"/>
</dbReference>
<sequence length="202" mass="20038">MQIRTIVAGTAALALLAGCGSSGGTTGTPTPTSQPTGTGQSGGAPKVGTPLDVTVFEAAPCTAVTPAQVEAFGLTGVTGKVNTTAPGKACLWTGVNTAARSSPGLVILPDGTNLGTIYANKDNGTYAAFEELPAIQGYPAALTLAADLRAQGNCEISVGVSDDRAILFTFSSLSGSPRFADPCGSLTEFANLAITTIKAGAK</sequence>
<evidence type="ECO:0000313" key="3">
    <source>
        <dbReference type="EMBL" id="ANZ35458.1"/>
    </source>
</evidence>
<dbReference type="AlphaFoldDB" id="A0A1B2HCL2"/>
<gene>
    <name evidence="3" type="ORF">BBK82_04550</name>
</gene>
<name>A0A1B2HCL2_9PSEU</name>
<dbReference type="OrthoDB" id="3678908at2"/>
<feature type="region of interest" description="Disordered" evidence="1">
    <location>
        <begin position="23"/>
        <end position="46"/>
    </location>
</feature>
<accession>A0A1B2HCL2</accession>
<dbReference type="InterPro" id="IPR024520">
    <property type="entry name" value="DUF3558"/>
</dbReference>
<feature type="chain" id="PRO_5039191724" description="DUF3558 domain-containing protein" evidence="2">
    <location>
        <begin position="25"/>
        <end position="202"/>
    </location>
</feature>
<evidence type="ECO:0008006" key="5">
    <source>
        <dbReference type="Google" id="ProtNLM"/>
    </source>
</evidence>
<dbReference type="RefSeq" id="WP_065913870.1">
    <property type="nucleotide sequence ID" value="NZ_CP016793.1"/>
</dbReference>
<organism evidence="3 4">
    <name type="scientific">Lentzea guizhouensis</name>
    <dbReference type="NCBI Taxonomy" id="1586287"/>
    <lineage>
        <taxon>Bacteria</taxon>
        <taxon>Bacillati</taxon>
        <taxon>Actinomycetota</taxon>
        <taxon>Actinomycetes</taxon>
        <taxon>Pseudonocardiales</taxon>
        <taxon>Pseudonocardiaceae</taxon>
        <taxon>Lentzea</taxon>
    </lineage>
</organism>
<reference evidence="3 4" key="1">
    <citation type="submission" date="2016-07" db="EMBL/GenBank/DDBJ databases">
        <title>Complete genome sequence of the Lentzea guizhouensis DHS C013.</title>
        <authorList>
            <person name="Cao C."/>
        </authorList>
    </citation>
    <scope>NUCLEOTIDE SEQUENCE [LARGE SCALE GENOMIC DNA]</scope>
    <source>
        <strain evidence="3 4">DHS C013</strain>
    </source>
</reference>
<proteinExistence type="predicted"/>
<feature type="compositionally biased region" description="Low complexity" evidence="1">
    <location>
        <begin position="27"/>
        <end position="38"/>
    </location>
</feature>
<feature type="signal peptide" evidence="2">
    <location>
        <begin position="1"/>
        <end position="24"/>
    </location>
</feature>
<evidence type="ECO:0000256" key="1">
    <source>
        <dbReference type="SAM" id="MobiDB-lite"/>
    </source>
</evidence>
<protein>
    <recommendedName>
        <fullName evidence="5">DUF3558 domain-containing protein</fullName>
    </recommendedName>
</protein>
<dbReference type="KEGG" id="led:BBK82_04550"/>